<dbReference type="GO" id="GO:0016020">
    <property type="term" value="C:membrane"/>
    <property type="evidence" value="ECO:0007669"/>
    <property type="project" value="UniProtKB-SubCell"/>
</dbReference>
<proteinExistence type="inferred from homology"/>
<keyword evidence="9 10" id="KW-0472">Membrane</keyword>
<dbReference type="InterPro" id="IPR008915">
    <property type="entry name" value="Peptidase_M50"/>
</dbReference>
<feature type="transmembrane region" description="Helical" evidence="10">
    <location>
        <begin position="46"/>
        <end position="67"/>
    </location>
</feature>
<evidence type="ECO:0000256" key="7">
    <source>
        <dbReference type="ARBA" id="ARBA00022946"/>
    </source>
</evidence>
<keyword evidence="5 10" id="KW-0812">Transmembrane</keyword>
<keyword evidence="4 12" id="KW-0645">Protease</keyword>
<dbReference type="PANTHER" id="PTHR31412:SF0">
    <property type="entry name" value="ZINC METALLOPROTEASE EGY1, CHLOROPLASTIC-RELATED"/>
    <property type="match status" value="1"/>
</dbReference>
<name>A0A017SY90_9BACT</name>
<comment type="similarity">
    <text evidence="3">Belongs to the peptidase M50B family.</text>
</comment>
<sequence>MPLRWKTNLALFLLTVVTVFFAGAGWAGVAPTRPGLLGVIDILPSGWRFAVPLLAILLVHEFGHYFAARVHGVAASLPYFIPLPGVGLLGTMGAVISMPERIKSRNALLDIGAAGPLAGLAVAIPVLVIGLLQSRVEPVSGSGILEGQSLFYMGLKRLLLGPIPEGHDVFLSPTALAGWAGLLITMINLLPVGQLDGGHIAYALLGPVQNRVARVIHPLLLVIVAYNLARFLPGAIAAGTGDAIWQAIGNSSFWFAWFVLVLVLQRVGGTDHPPTDPGEISAPRRLVAIVSLVIFVLLFMPTPVSTY</sequence>
<dbReference type="PANTHER" id="PTHR31412">
    <property type="entry name" value="ZINC METALLOPROTEASE EGY1"/>
    <property type="match status" value="1"/>
</dbReference>
<dbReference type="STRING" id="1192034.CAP_7808"/>
<comment type="caution">
    <text evidence="12">The sequence shown here is derived from an EMBL/GenBank/DDBJ whole genome shotgun (WGS) entry which is preliminary data.</text>
</comment>
<evidence type="ECO:0000256" key="4">
    <source>
        <dbReference type="ARBA" id="ARBA00022670"/>
    </source>
</evidence>
<feature type="transmembrane region" description="Helical" evidence="10">
    <location>
        <begin position="244"/>
        <end position="264"/>
    </location>
</feature>
<reference evidence="12 13" key="1">
    <citation type="submission" date="2013-05" db="EMBL/GenBank/DDBJ databases">
        <title>Genome assembly of Chondromyces apiculatus DSM 436.</title>
        <authorList>
            <person name="Sharma G."/>
            <person name="Khatri I."/>
            <person name="Kaur C."/>
            <person name="Mayilraj S."/>
            <person name="Subramanian S."/>
        </authorList>
    </citation>
    <scope>NUCLEOTIDE SEQUENCE [LARGE SCALE GENOMIC DNA]</scope>
    <source>
        <strain evidence="12 13">DSM 436</strain>
    </source>
</reference>
<comment type="subcellular location">
    <subcellularLocation>
        <location evidence="2">Membrane</location>
        <topology evidence="2">Multi-pass membrane protein</topology>
    </subcellularLocation>
</comment>
<evidence type="ECO:0000256" key="2">
    <source>
        <dbReference type="ARBA" id="ARBA00004141"/>
    </source>
</evidence>
<evidence type="ECO:0000313" key="12">
    <source>
        <dbReference type="EMBL" id="EYF01742.1"/>
    </source>
</evidence>
<keyword evidence="6" id="KW-0378">Hydrolase</keyword>
<evidence type="ECO:0000256" key="6">
    <source>
        <dbReference type="ARBA" id="ARBA00022801"/>
    </source>
</evidence>
<protein>
    <submittedName>
        <fullName evidence="12">Zinc protease</fullName>
    </submittedName>
</protein>
<dbReference type="eggNOG" id="COG1994">
    <property type="taxonomic scope" value="Bacteria"/>
</dbReference>
<dbReference type="Pfam" id="PF02163">
    <property type="entry name" value="Peptidase_M50"/>
    <property type="match status" value="1"/>
</dbReference>
<feature type="transmembrane region" description="Helical" evidence="10">
    <location>
        <begin position="219"/>
        <end position="238"/>
    </location>
</feature>
<evidence type="ECO:0000256" key="3">
    <source>
        <dbReference type="ARBA" id="ARBA00007931"/>
    </source>
</evidence>
<dbReference type="GO" id="GO:0008233">
    <property type="term" value="F:peptidase activity"/>
    <property type="evidence" value="ECO:0007669"/>
    <property type="project" value="UniProtKB-KW"/>
</dbReference>
<keyword evidence="8 10" id="KW-1133">Transmembrane helix</keyword>
<evidence type="ECO:0000256" key="9">
    <source>
        <dbReference type="ARBA" id="ARBA00023136"/>
    </source>
</evidence>
<evidence type="ECO:0000256" key="10">
    <source>
        <dbReference type="SAM" id="Phobius"/>
    </source>
</evidence>
<accession>A0A017SY90</accession>
<dbReference type="EMBL" id="ASRX01000072">
    <property type="protein sequence ID" value="EYF01742.1"/>
    <property type="molecule type" value="Genomic_DNA"/>
</dbReference>
<keyword evidence="7" id="KW-0809">Transit peptide</keyword>
<evidence type="ECO:0000256" key="1">
    <source>
        <dbReference type="ARBA" id="ARBA00001947"/>
    </source>
</evidence>
<evidence type="ECO:0000259" key="11">
    <source>
        <dbReference type="Pfam" id="PF02163"/>
    </source>
</evidence>
<feature type="transmembrane region" description="Helical" evidence="10">
    <location>
        <begin position="79"/>
        <end position="99"/>
    </location>
</feature>
<gene>
    <name evidence="12" type="ORF">CAP_7808</name>
</gene>
<feature type="transmembrane region" description="Helical" evidence="10">
    <location>
        <begin position="285"/>
        <end position="304"/>
    </location>
</feature>
<feature type="domain" description="Peptidase M50" evidence="11">
    <location>
        <begin position="49"/>
        <end position="218"/>
    </location>
</feature>
<dbReference type="InterPro" id="IPR044838">
    <property type="entry name" value="EGY1-like"/>
</dbReference>
<keyword evidence="13" id="KW-1185">Reference proteome</keyword>
<dbReference type="CDD" id="cd06160">
    <property type="entry name" value="S2P-M50_like_2"/>
    <property type="match status" value="1"/>
</dbReference>
<dbReference type="AlphaFoldDB" id="A0A017SY90"/>
<dbReference type="Proteomes" id="UP000019678">
    <property type="component" value="Unassembled WGS sequence"/>
</dbReference>
<evidence type="ECO:0000256" key="8">
    <source>
        <dbReference type="ARBA" id="ARBA00022989"/>
    </source>
</evidence>
<dbReference type="GO" id="GO:0006508">
    <property type="term" value="P:proteolysis"/>
    <property type="evidence" value="ECO:0007669"/>
    <property type="project" value="UniProtKB-KW"/>
</dbReference>
<feature type="transmembrane region" description="Helical" evidence="10">
    <location>
        <begin position="111"/>
        <end position="132"/>
    </location>
</feature>
<evidence type="ECO:0000256" key="5">
    <source>
        <dbReference type="ARBA" id="ARBA00022692"/>
    </source>
</evidence>
<evidence type="ECO:0000313" key="13">
    <source>
        <dbReference type="Proteomes" id="UP000019678"/>
    </source>
</evidence>
<comment type="cofactor">
    <cofactor evidence="1">
        <name>Zn(2+)</name>
        <dbReference type="ChEBI" id="CHEBI:29105"/>
    </cofactor>
</comment>
<organism evidence="12 13">
    <name type="scientific">Chondromyces apiculatus DSM 436</name>
    <dbReference type="NCBI Taxonomy" id="1192034"/>
    <lineage>
        <taxon>Bacteria</taxon>
        <taxon>Pseudomonadati</taxon>
        <taxon>Myxococcota</taxon>
        <taxon>Polyangia</taxon>
        <taxon>Polyangiales</taxon>
        <taxon>Polyangiaceae</taxon>
        <taxon>Chondromyces</taxon>
    </lineage>
</organism>